<comment type="subcellular location">
    <subcellularLocation>
        <location evidence="1">Nucleus</location>
    </subcellularLocation>
</comment>
<comment type="caution">
    <text evidence="9">The sequence shown here is derived from an EMBL/GenBank/DDBJ whole genome shotgun (WGS) entry which is preliminary data.</text>
</comment>
<dbReference type="Gene3D" id="3.30.50.10">
    <property type="entry name" value="Erythroid Transcription Factor GATA-1, subunit A"/>
    <property type="match status" value="2"/>
</dbReference>
<evidence type="ECO:0000259" key="8">
    <source>
        <dbReference type="PROSITE" id="PS50114"/>
    </source>
</evidence>
<dbReference type="GO" id="GO:0045944">
    <property type="term" value="P:positive regulation of transcription by RNA polymerase II"/>
    <property type="evidence" value="ECO:0007669"/>
    <property type="project" value="TreeGrafter"/>
</dbReference>
<evidence type="ECO:0000256" key="1">
    <source>
        <dbReference type="ARBA" id="ARBA00004123"/>
    </source>
</evidence>
<dbReference type="GO" id="GO:0000978">
    <property type="term" value="F:RNA polymerase II cis-regulatory region sequence-specific DNA binding"/>
    <property type="evidence" value="ECO:0007669"/>
    <property type="project" value="TreeGrafter"/>
</dbReference>
<dbReference type="AlphaFoldDB" id="A0A2P6V741"/>
<accession>A0A2P6V741</accession>
<feature type="signal peptide" evidence="7">
    <location>
        <begin position="1"/>
        <end position="20"/>
    </location>
</feature>
<proteinExistence type="predicted"/>
<evidence type="ECO:0000256" key="5">
    <source>
        <dbReference type="ARBA" id="ARBA00023242"/>
    </source>
</evidence>
<evidence type="ECO:0000256" key="3">
    <source>
        <dbReference type="ARBA" id="ARBA00022771"/>
    </source>
</evidence>
<dbReference type="EMBL" id="LHPF02000023">
    <property type="protein sequence ID" value="PSC69906.1"/>
    <property type="molecule type" value="Genomic_DNA"/>
</dbReference>
<organism evidence="9 10">
    <name type="scientific">Micractinium conductrix</name>
    <dbReference type="NCBI Taxonomy" id="554055"/>
    <lineage>
        <taxon>Eukaryota</taxon>
        <taxon>Viridiplantae</taxon>
        <taxon>Chlorophyta</taxon>
        <taxon>core chlorophytes</taxon>
        <taxon>Trebouxiophyceae</taxon>
        <taxon>Chlorellales</taxon>
        <taxon>Chlorellaceae</taxon>
        <taxon>Chlorella clade</taxon>
        <taxon>Micractinium</taxon>
    </lineage>
</organism>
<keyword evidence="4" id="KW-0862">Zinc</keyword>
<protein>
    <submittedName>
        <fullName evidence="9">Serine threonine-kinase isoform X1</fullName>
    </submittedName>
</protein>
<keyword evidence="2" id="KW-0479">Metal-binding</keyword>
<feature type="domain" description="GATA-type" evidence="8">
    <location>
        <begin position="190"/>
        <end position="248"/>
    </location>
</feature>
<dbReference type="PROSITE" id="PS00344">
    <property type="entry name" value="GATA_ZN_FINGER_1"/>
    <property type="match status" value="1"/>
</dbReference>
<keyword evidence="10" id="KW-1185">Reference proteome</keyword>
<dbReference type="PANTHER" id="PTHR10071:SF281">
    <property type="entry name" value="BOX A-BINDING FACTOR-RELATED"/>
    <property type="match status" value="1"/>
</dbReference>
<name>A0A2P6V741_9CHLO</name>
<evidence type="ECO:0000256" key="7">
    <source>
        <dbReference type="SAM" id="SignalP"/>
    </source>
</evidence>
<dbReference type="GO" id="GO:0000981">
    <property type="term" value="F:DNA-binding transcription factor activity, RNA polymerase II-specific"/>
    <property type="evidence" value="ECO:0007669"/>
    <property type="project" value="TreeGrafter"/>
</dbReference>
<dbReference type="PROSITE" id="PS50114">
    <property type="entry name" value="GATA_ZN_FINGER_2"/>
    <property type="match status" value="2"/>
</dbReference>
<dbReference type="CDD" id="cd00202">
    <property type="entry name" value="ZnF_GATA"/>
    <property type="match status" value="2"/>
</dbReference>
<gene>
    <name evidence="9" type="ORF">C2E20_6644</name>
</gene>
<dbReference type="SMART" id="SM00401">
    <property type="entry name" value="ZnF_GATA"/>
    <property type="match status" value="2"/>
</dbReference>
<dbReference type="GO" id="GO:0000122">
    <property type="term" value="P:negative regulation of transcription by RNA polymerase II"/>
    <property type="evidence" value="ECO:0007669"/>
    <property type="project" value="TreeGrafter"/>
</dbReference>
<dbReference type="OrthoDB" id="515847at2759"/>
<evidence type="ECO:0000256" key="6">
    <source>
        <dbReference type="PROSITE-ProRule" id="PRU00094"/>
    </source>
</evidence>
<dbReference type="InterPro" id="IPR000679">
    <property type="entry name" value="Znf_GATA"/>
</dbReference>
<keyword evidence="5" id="KW-0539">Nucleus</keyword>
<evidence type="ECO:0000256" key="2">
    <source>
        <dbReference type="ARBA" id="ARBA00022723"/>
    </source>
</evidence>
<feature type="domain" description="GATA-type" evidence="8">
    <location>
        <begin position="244"/>
        <end position="297"/>
    </location>
</feature>
<keyword evidence="3 6" id="KW-0863">Zinc-finger</keyword>
<keyword evidence="7" id="KW-0732">Signal</keyword>
<dbReference type="PANTHER" id="PTHR10071">
    <property type="entry name" value="TRANSCRIPTION FACTOR GATA FAMILY MEMBER"/>
    <property type="match status" value="1"/>
</dbReference>
<dbReference type="Pfam" id="PF00320">
    <property type="entry name" value="GATA"/>
    <property type="match status" value="2"/>
</dbReference>
<dbReference type="STRING" id="554055.A0A2P6V741"/>
<sequence length="297" mass="32056">MRYVVVFVALLLAVAAGASAHKCVPNKNNCEKCNPSRSKCLSCYDQYSVNRKGQCVECKVPGDLGWTCVKCKGDKPSFCLECNDWEGEQPTGVYATHSGRCKYCPDKHCDSCDSISGKCRECRRGFGLVHGKCKKCGDEECISCNKNANKCTLCYSGNMVNKAGKCVKARAAEPSGGTGAASPSFGPPGGSGGKCCTNCGTANTSSWRKDPQNGSTLCSACGQYKKMNGTDRPVKLRQRQAAQDEQPRVCTNCAITETSNWRRHPLTREMLCNACGNYLKLHGVMRPLVTAQSEGGY</sequence>
<dbReference type="Proteomes" id="UP000239649">
    <property type="component" value="Unassembled WGS sequence"/>
</dbReference>
<evidence type="ECO:0000313" key="10">
    <source>
        <dbReference type="Proteomes" id="UP000239649"/>
    </source>
</evidence>
<dbReference type="InterPro" id="IPR039355">
    <property type="entry name" value="Transcription_factor_GATA"/>
</dbReference>
<dbReference type="SUPFAM" id="SSF57716">
    <property type="entry name" value="Glucocorticoid receptor-like (DNA-binding domain)"/>
    <property type="match status" value="2"/>
</dbReference>
<evidence type="ECO:0000313" key="9">
    <source>
        <dbReference type="EMBL" id="PSC69906.1"/>
    </source>
</evidence>
<dbReference type="GO" id="GO:0005634">
    <property type="term" value="C:nucleus"/>
    <property type="evidence" value="ECO:0007669"/>
    <property type="project" value="UniProtKB-SubCell"/>
</dbReference>
<dbReference type="GO" id="GO:0016301">
    <property type="term" value="F:kinase activity"/>
    <property type="evidence" value="ECO:0007669"/>
    <property type="project" value="UniProtKB-KW"/>
</dbReference>
<dbReference type="InterPro" id="IPR013088">
    <property type="entry name" value="Znf_NHR/GATA"/>
</dbReference>
<reference evidence="9 10" key="1">
    <citation type="journal article" date="2018" name="Plant J.">
        <title>Genome sequences of Chlorella sorokiniana UTEX 1602 and Micractinium conductrix SAG 241.80: implications to maltose excretion by a green alga.</title>
        <authorList>
            <person name="Arriola M.B."/>
            <person name="Velmurugan N."/>
            <person name="Zhang Y."/>
            <person name="Plunkett M.H."/>
            <person name="Hondzo H."/>
            <person name="Barney B.M."/>
        </authorList>
    </citation>
    <scope>NUCLEOTIDE SEQUENCE [LARGE SCALE GENOMIC DNA]</scope>
    <source>
        <strain evidence="9 10">SAG 241.80</strain>
    </source>
</reference>
<evidence type="ECO:0000256" key="4">
    <source>
        <dbReference type="ARBA" id="ARBA00022833"/>
    </source>
</evidence>
<feature type="chain" id="PRO_5015184698" evidence="7">
    <location>
        <begin position="21"/>
        <end position="297"/>
    </location>
</feature>
<dbReference type="GO" id="GO:0008270">
    <property type="term" value="F:zinc ion binding"/>
    <property type="evidence" value="ECO:0007669"/>
    <property type="project" value="UniProtKB-KW"/>
</dbReference>